<organism evidence="2 3">
    <name type="scientific">Candidula unifasciata</name>
    <dbReference type="NCBI Taxonomy" id="100452"/>
    <lineage>
        <taxon>Eukaryota</taxon>
        <taxon>Metazoa</taxon>
        <taxon>Spiralia</taxon>
        <taxon>Lophotrochozoa</taxon>
        <taxon>Mollusca</taxon>
        <taxon>Gastropoda</taxon>
        <taxon>Heterobranchia</taxon>
        <taxon>Euthyneura</taxon>
        <taxon>Panpulmonata</taxon>
        <taxon>Eupulmonata</taxon>
        <taxon>Stylommatophora</taxon>
        <taxon>Helicina</taxon>
        <taxon>Helicoidea</taxon>
        <taxon>Geomitridae</taxon>
        <taxon>Candidula</taxon>
    </lineage>
</organism>
<feature type="compositionally biased region" description="Polar residues" evidence="1">
    <location>
        <begin position="89"/>
        <end position="100"/>
    </location>
</feature>
<evidence type="ECO:0000313" key="3">
    <source>
        <dbReference type="Proteomes" id="UP000678393"/>
    </source>
</evidence>
<keyword evidence="3" id="KW-1185">Reference proteome</keyword>
<feature type="region of interest" description="Disordered" evidence="1">
    <location>
        <begin position="78"/>
        <end position="100"/>
    </location>
</feature>
<dbReference type="SUPFAM" id="SSF81901">
    <property type="entry name" value="HCP-like"/>
    <property type="match status" value="2"/>
</dbReference>
<accession>A0A8S3Z962</accession>
<gene>
    <name evidence="2" type="ORF">CUNI_LOCUS11645</name>
</gene>
<reference evidence="2" key="1">
    <citation type="submission" date="2021-04" db="EMBL/GenBank/DDBJ databases">
        <authorList>
            <consortium name="Molecular Ecology Group"/>
        </authorList>
    </citation>
    <scope>NUCLEOTIDE SEQUENCE</scope>
</reference>
<dbReference type="SMART" id="SM00671">
    <property type="entry name" value="SEL1"/>
    <property type="match status" value="4"/>
</dbReference>
<evidence type="ECO:0000256" key="1">
    <source>
        <dbReference type="SAM" id="MobiDB-lite"/>
    </source>
</evidence>
<dbReference type="EMBL" id="CAJHNH020002243">
    <property type="protein sequence ID" value="CAG5126087.1"/>
    <property type="molecule type" value="Genomic_DNA"/>
</dbReference>
<dbReference type="OrthoDB" id="2384430at2759"/>
<evidence type="ECO:0000313" key="2">
    <source>
        <dbReference type="EMBL" id="CAG5126087.1"/>
    </source>
</evidence>
<dbReference type="Proteomes" id="UP000678393">
    <property type="component" value="Unassembled WGS sequence"/>
</dbReference>
<feature type="region of interest" description="Disordered" evidence="1">
    <location>
        <begin position="587"/>
        <end position="618"/>
    </location>
</feature>
<feature type="compositionally biased region" description="Low complexity" evidence="1">
    <location>
        <begin position="540"/>
        <end position="552"/>
    </location>
</feature>
<dbReference type="Gene3D" id="1.25.40.10">
    <property type="entry name" value="Tetratricopeptide repeat domain"/>
    <property type="match status" value="2"/>
</dbReference>
<dbReference type="Pfam" id="PF08238">
    <property type="entry name" value="Sel1"/>
    <property type="match status" value="6"/>
</dbReference>
<dbReference type="InterPro" id="IPR052748">
    <property type="entry name" value="ISR_Activator"/>
</dbReference>
<dbReference type="InterPro" id="IPR011990">
    <property type="entry name" value="TPR-like_helical_dom_sf"/>
</dbReference>
<name>A0A8S3Z962_9EUPU</name>
<dbReference type="PANTHER" id="PTHR45011">
    <property type="entry name" value="DAP3-BINDING CELL DEATH ENHANCER 1"/>
    <property type="match status" value="1"/>
</dbReference>
<comment type="caution">
    <text evidence="2">The sequence shown here is derived from an EMBL/GenBank/DDBJ whole genome shotgun (WGS) entry which is preliminary data.</text>
</comment>
<dbReference type="AlphaFoldDB" id="A0A8S3Z962"/>
<feature type="compositionally biased region" description="Polar residues" evidence="1">
    <location>
        <begin position="463"/>
        <end position="477"/>
    </location>
</feature>
<dbReference type="InterPro" id="IPR006597">
    <property type="entry name" value="Sel1-like"/>
</dbReference>
<feature type="region of interest" description="Disordered" evidence="1">
    <location>
        <begin position="528"/>
        <end position="552"/>
    </location>
</feature>
<proteinExistence type="predicted"/>
<sequence>MWRFVNNISRGFKNHVHSLRPSAGLYVEEEQEALELHEKTCPFSGRRCKSQDIDEVKGCSAKVLNSLFVNKRPVEDSKNETTCHIGDNQDFNTGQQDGSRQRSSCHYDFWRMFSGSHRMLEAISWGSMVLFGADTDRHRYKSRLLFRVLLANYNRTVVRSINSGTSTPTGLQQNIRSAISPVTLPHQQDTVVSDVPVGTQSSPGNKLQTETLDSAMKEFESMCTEYTATTESLLGLEAAIQGDFNAAVQHLQSSCALGNTSACFNLALCYETGSGVPQDLHKAKHYYNLAAKEGHSMALYNLGLMCMQCNNYISSAQATDAAACGCGCNQVQGLNLLEKAAQLGLAQAQTYLGIHHIEQNHNVSKAVPYFRAAAEQHDVEAQYFLAICYEQGWGVELNECLAAQLYSQAASGGHEAAIYNLAVFNEHGLGGLPQDKSSAIDLFQKAADLGCEQAKQRLDQINSQQAKQRLDQINSQQAKHRLDQTNSQQAKQRLYKIDSEQTQQRLGDTVTLENSKVEMFRQLYLQHHQEEQRPSKHGHNSSLSPSASSPNLTEHFHQHLSFFFENQPTDMAVSRVSGQLQQDNKATGISFRLGSDGESEDDDGLLSPRSDRSSVDESFESTAYAIFPSVGNLHKSRSHPCFPLMHSSVEV</sequence>
<feature type="region of interest" description="Disordered" evidence="1">
    <location>
        <begin position="463"/>
        <end position="500"/>
    </location>
</feature>
<evidence type="ECO:0008006" key="4">
    <source>
        <dbReference type="Google" id="ProtNLM"/>
    </source>
</evidence>
<protein>
    <recommendedName>
        <fullName evidence="4">Death ligand signal enhancer</fullName>
    </recommendedName>
</protein>
<dbReference type="PANTHER" id="PTHR45011:SF1">
    <property type="entry name" value="DAP3-BINDING CELL DEATH ENHANCER 1"/>
    <property type="match status" value="1"/>
</dbReference>